<dbReference type="PANTHER" id="PTHR43570">
    <property type="entry name" value="ALDEHYDE DEHYDROGENASE"/>
    <property type="match status" value="1"/>
</dbReference>
<dbReference type="InterPro" id="IPR016162">
    <property type="entry name" value="Ald_DH_N"/>
</dbReference>
<dbReference type="InterPro" id="IPR029510">
    <property type="entry name" value="Ald_DH_CS_GLU"/>
</dbReference>
<dbReference type="PROSITE" id="PS00070">
    <property type="entry name" value="ALDEHYDE_DEHYDR_CYS"/>
    <property type="match status" value="1"/>
</dbReference>
<name>A0A5S3VC42_9GAMM</name>
<evidence type="ECO:0000256" key="4">
    <source>
        <dbReference type="PIRNR" id="PIRNR036492"/>
    </source>
</evidence>
<evidence type="ECO:0000313" key="10">
    <source>
        <dbReference type="Proteomes" id="UP000307217"/>
    </source>
</evidence>
<dbReference type="Proteomes" id="UP000307217">
    <property type="component" value="Unassembled WGS sequence"/>
</dbReference>
<sequence>MQAENISSLNQQLLTLKSSYLGQPFLSLDGRLELLNHLLTRLVESQQAFVVAADKDFNGRTDFDSQIGDILPTINGLKYQIKHLATWLRPDKRHSGIAMWPSKVWVQQVPKGVVGIIAPWNYPIQLALLPVFTALSAGNRVMLKLSEFTPHVNQEVKMLLADIKEHCVVVEGDHTIAAEFSSLTFDHLFFTGATDIGRKVMQSAATNLVPVTLELGGKSPVIVADDANIEHCAKSILLGKLTNAGQICVAPDYVLVTKKNKTVLIDALKKLYTSHYPHGKDDKKLSSIISEKQYARLHETLHDAQEKGAVVWPDIQHGESTVVNEKAPFRMGLYLITNPTQDMIALQNEIFGPVLPIIEVESVESALQYVELSQRPLASYLFTQSKTLQDKVSQSLRTGTLAINETILQVTIEDSPFGGVGHSGMGQYHGKEGFLTFSHGKSVLASDKVARVRTSLLLKQSKLLLDPLKALFLK</sequence>
<reference evidence="9 10" key="1">
    <citation type="submission" date="2018-01" db="EMBL/GenBank/DDBJ databases">
        <authorList>
            <person name="Paulsen S."/>
            <person name="Gram L.K."/>
        </authorList>
    </citation>
    <scope>NUCLEOTIDE SEQUENCE [LARGE SCALE GENOMIC DNA]</scope>
    <source>
        <strain evidence="9 10">S3790</strain>
    </source>
</reference>
<dbReference type="PIRSF" id="PIRSF036492">
    <property type="entry name" value="ALDH"/>
    <property type="match status" value="1"/>
</dbReference>
<organism evidence="9 10">
    <name type="scientific">Pseudoalteromonas aurantia</name>
    <dbReference type="NCBI Taxonomy" id="43654"/>
    <lineage>
        <taxon>Bacteria</taxon>
        <taxon>Pseudomonadati</taxon>
        <taxon>Pseudomonadota</taxon>
        <taxon>Gammaproteobacteria</taxon>
        <taxon>Alteromonadales</taxon>
        <taxon>Pseudoalteromonadaceae</taxon>
        <taxon>Pseudoalteromonas</taxon>
    </lineage>
</organism>
<dbReference type="RefSeq" id="WP_138590284.1">
    <property type="nucleotide sequence ID" value="NZ_PNBX01000014.1"/>
</dbReference>
<dbReference type="PROSITE" id="PS00687">
    <property type="entry name" value="ALDEHYDE_DEHYDR_GLU"/>
    <property type="match status" value="1"/>
</dbReference>
<evidence type="ECO:0000256" key="5">
    <source>
        <dbReference type="PIRSR" id="PIRSR036492-1"/>
    </source>
</evidence>
<comment type="similarity">
    <text evidence="1 4 7">Belongs to the aldehyde dehydrogenase family.</text>
</comment>
<evidence type="ECO:0000256" key="6">
    <source>
        <dbReference type="PROSITE-ProRule" id="PRU10007"/>
    </source>
</evidence>
<dbReference type="Gene3D" id="3.40.605.10">
    <property type="entry name" value="Aldehyde Dehydrogenase, Chain A, domain 1"/>
    <property type="match status" value="1"/>
</dbReference>
<feature type="active site" evidence="5">
    <location>
        <position position="248"/>
    </location>
</feature>
<evidence type="ECO:0000256" key="7">
    <source>
        <dbReference type="RuleBase" id="RU003345"/>
    </source>
</evidence>
<dbReference type="EMBL" id="PNBX01000014">
    <property type="protein sequence ID" value="TMO69661.1"/>
    <property type="molecule type" value="Genomic_DNA"/>
</dbReference>
<dbReference type="PANTHER" id="PTHR43570:SF20">
    <property type="entry name" value="ALDEHYDE DEHYDROGENASE ALDX-RELATED"/>
    <property type="match status" value="1"/>
</dbReference>
<feature type="domain" description="Aldehyde dehydrogenase" evidence="8">
    <location>
        <begin position="30"/>
        <end position="443"/>
    </location>
</feature>
<proteinExistence type="inferred from homology"/>
<dbReference type="AlphaFoldDB" id="A0A5S3VC42"/>
<gene>
    <name evidence="9" type="ORF">CWC19_04210</name>
</gene>
<reference evidence="10" key="2">
    <citation type="submission" date="2019-06" db="EMBL/GenBank/DDBJ databases">
        <title>Co-occurence of chitin degradation, pigmentation and bioactivity in marine Pseudoalteromonas.</title>
        <authorList>
            <person name="Sonnenschein E.C."/>
            <person name="Bech P.K."/>
        </authorList>
    </citation>
    <scope>NUCLEOTIDE SEQUENCE [LARGE SCALE GENOMIC DNA]</scope>
    <source>
        <strain evidence="10">S3790</strain>
    </source>
</reference>
<evidence type="ECO:0000259" key="8">
    <source>
        <dbReference type="Pfam" id="PF00171"/>
    </source>
</evidence>
<accession>A0A5S3VC42</accession>
<keyword evidence="3" id="KW-0520">NAD</keyword>
<dbReference type="InterPro" id="IPR016163">
    <property type="entry name" value="Ald_DH_C"/>
</dbReference>
<dbReference type="InterPro" id="IPR016161">
    <property type="entry name" value="Ald_DH/histidinol_DH"/>
</dbReference>
<evidence type="ECO:0000313" key="9">
    <source>
        <dbReference type="EMBL" id="TMO69661.1"/>
    </source>
</evidence>
<protein>
    <recommendedName>
        <fullName evidence="4">Aldehyde dehydrogenase</fullName>
    </recommendedName>
</protein>
<dbReference type="Pfam" id="PF00171">
    <property type="entry name" value="Aldedh"/>
    <property type="match status" value="1"/>
</dbReference>
<dbReference type="InterPro" id="IPR015590">
    <property type="entry name" value="Aldehyde_DH_dom"/>
</dbReference>
<dbReference type="SUPFAM" id="SSF53720">
    <property type="entry name" value="ALDH-like"/>
    <property type="match status" value="1"/>
</dbReference>
<dbReference type="InterPro" id="IPR016160">
    <property type="entry name" value="Ald_DH_CS_CYS"/>
</dbReference>
<dbReference type="InterPro" id="IPR012394">
    <property type="entry name" value="Aldehyde_DH_NAD(P)"/>
</dbReference>
<dbReference type="GO" id="GO:0004029">
    <property type="term" value="F:aldehyde dehydrogenase (NAD+) activity"/>
    <property type="evidence" value="ECO:0007669"/>
    <property type="project" value="TreeGrafter"/>
</dbReference>
<dbReference type="GO" id="GO:0005737">
    <property type="term" value="C:cytoplasm"/>
    <property type="evidence" value="ECO:0007669"/>
    <property type="project" value="TreeGrafter"/>
</dbReference>
<keyword evidence="2 4" id="KW-0560">Oxidoreductase</keyword>
<evidence type="ECO:0000256" key="1">
    <source>
        <dbReference type="ARBA" id="ARBA00009986"/>
    </source>
</evidence>
<dbReference type="Gene3D" id="3.40.309.10">
    <property type="entry name" value="Aldehyde Dehydrogenase, Chain A, domain 2"/>
    <property type="match status" value="1"/>
</dbReference>
<feature type="active site" evidence="5 6">
    <location>
        <position position="214"/>
    </location>
</feature>
<dbReference type="GO" id="GO:0006081">
    <property type="term" value="P:aldehyde metabolic process"/>
    <property type="evidence" value="ECO:0007669"/>
    <property type="project" value="InterPro"/>
</dbReference>
<dbReference type="OrthoDB" id="9812625at2"/>
<evidence type="ECO:0000256" key="2">
    <source>
        <dbReference type="ARBA" id="ARBA00023002"/>
    </source>
</evidence>
<comment type="caution">
    <text evidence="9">The sequence shown here is derived from an EMBL/GenBank/DDBJ whole genome shotgun (WGS) entry which is preliminary data.</text>
</comment>
<evidence type="ECO:0000256" key="3">
    <source>
        <dbReference type="ARBA" id="ARBA00023027"/>
    </source>
</evidence>